<accession>A0A4V2V2X4</accession>
<keyword evidence="1 2" id="KW-0129">CBS domain</keyword>
<evidence type="ECO:0000259" key="3">
    <source>
        <dbReference type="PROSITE" id="PS51371"/>
    </source>
</evidence>
<dbReference type="PROSITE" id="PS51371">
    <property type="entry name" value="CBS"/>
    <property type="match status" value="2"/>
</dbReference>
<dbReference type="CDD" id="cd04622">
    <property type="entry name" value="CBS_pair_HRP1_like"/>
    <property type="match status" value="1"/>
</dbReference>
<dbReference type="Proteomes" id="UP000294650">
    <property type="component" value="Unassembled WGS sequence"/>
</dbReference>
<dbReference type="InterPro" id="IPR051257">
    <property type="entry name" value="Diverse_CBS-Domain"/>
</dbReference>
<evidence type="ECO:0000256" key="1">
    <source>
        <dbReference type="ARBA" id="ARBA00023122"/>
    </source>
</evidence>
<gene>
    <name evidence="4" type="ORF">EDD68_101258</name>
</gene>
<feature type="domain" description="CBS" evidence="3">
    <location>
        <begin position="73"/>
        <end position="128"/>
    </location>
</feature>
<dbReference type="Pfam" id="PF00571">
    <property type="entry name" value="CBS"/>
    <property type="match status" value="2"/>
</dbReference>
<dbReference type="OrthoDB" id="9802114at2"/>
<evidence type="ECO:0000256" key="2">
    <source>
        <dbReference type="PROSITE-ProRule" id="PRU00703"/>
    </source>
</evidence>
<protein>
    <submittedName>
        <fullName evidence="4">CBS domain protein</fullName>
    </submittedName>
</protein>
<dbReference type="SMART" id="SM00116">
    <property type="entry name" value="CBS"/>
    <property type="match status" value="2"/>
</dbReference>
<keyword evidence="5" id="KW-1185">Reference proteome</keyword>
<dbReference type="Gene3D" id="3.10.580.10">
    <property type="entry name" value="CBS-domain"/>
    <property type="match status" value="1"/>
</dbReference>
<organism evidence="4 5">
    <name type="scientific">Melghiribacillus thermohalophilus</name>
    <dbReference type="NCBI Taxonomy" id="1324956"/>
    <lineage>
        <taxon>Bacteria</taxon>
        <taxon>Bacillati</taxon>
        <taxon>Bacillota</taxon>
        <taxon>Bacilli</taxon>
        <taxon>Bacillales</taxon>
        <taxon>Bacillaceae</taxon>
        <taxon>Melghiribacillus</taxon>
    </lineage>
</organism>
<dbReference type="RefSeq" id="WP_132370321.1">
    <property type="nucleotide sequence ID" value="NZ_SMAN01000001.1"/>
</dbReference>
<evidence type="ECO:0000313" key="5">
    <source>
        <dbReference type="Proteomes" id="UP000294650"/>
    </source>
</evidence>
<dbReference type="AlphaFoldDB" id="A0A4V2V2X4"/>
<sequence length="149" mass="16249">MKSVREIMTKDVATVSTNDNIYEAAKKMHDLNVGFIPIVDDEQHLMGAVTDRDLVLRGYANKKSGSAPITEVMSDELNSVSPETSLQEASQIMADKQIRRLPVVENGKLVGIVSLGDLSQDEASDHAAGVALGEISERKGDRLNQERPM</sequence>
<dbReference type="PANTHER" id="PTHR43080:SF2">
    <property type="entry name" value="CBS DOMAIN-CONTAINING PROTEIN"/>
    <property type="match status" value="1"/>
</dbReference>
<dbReference type="PANTHER" id="PTHR43080">
    <property type="entry name" value="CBS DOMAIN-CONTAINING PROTEIN CBSX3, MITOCHONDRIAL"/>
    <property type="match status" value="1"/>
</dbReference>
<proteinExistence type="predicted"/>
<comment type="caution">
    <text evidence="4">The sequence shown here is derived from an EMBL/GenBank/DDBJ whole genome shotgun (WGS) entry which is preliminary data.</text>
</comment>
<name>A0A4V2V2X4_9BACI</name>
<reference evidence="4 5" key="1">
    <citation type="submission" date="2019-03" db="EMBL/GenBank/DDBJ databases">
        <title>Genomic Encyclopedia of Type Strains, Phase IV (KMG-IV): sequencing the most valuable type-strain genomes for metagenomic binning, comparative biology and taxonomic classification.</title>
        <authorList>
            <person name="Goeker M."/>
        </authorList>
    </citation>
    <scope>NUCLEOTIDE SEQUENCE [LARGE SCALE GENOMIC DNA]</scope>
    <source>
        <strain evidence="4 5">DSM 25894</strain>
    </source>
</reference>
<dbReference type="InterPro" id="IPR000644">
    <property type="entry name" value="CBS_dom"/>
</dbReference>
<dbReference type="SUPFAM" id="SSF54631">
    <property type="entry name" value="CBS-domain pair"/>
    <property type="match status" value="1"/>
</dbReference>
<dbReference type="InterPro" id="IPR046342">
    <property type="entry name" value="CBS_dom_sf"/>
</dbReference>
<feature type="domain" description="CBS" evidence="3">
    <location>
        <begin position="8"/>
        <end position="64"/>
    </location>
</feature>
<dbReference type="EMBL" id="SMAN01000001">
    <property type="protein sequence ID" value="TCT26901.1"/>
    <property type="molecule type" value="Genomic_DNA"/>
</dbReference>
<evidence type="ECO:0000313" key="4">
    <source>
        <dbReference type="EMBL" id="TCT26901.1"/>
    </source>
</evidence>